<feature type="repeat" description="NHL" evidence="11">
    <location>
        <begin position="206"/>
        <end position="249"/>
    </location>
</feature>
<evidence type="ECO:0000313" key="13">
    <source>
        <dbReference type="EMBL" id="GIX92443.1"/>
    </source>
</evidence>
<evidence type="ECO:0000256" key="8">
    <source>
        <dbReference type="PIRSR" id="PIRSR600720-1"/>
    </source>
</evidence>
<keyword evidence="14" id="KW-1185">Reference proteome</keyword>
<keyword evidence="6" id="KW-0325">Glycoprotein</keyword>
<dbReference type="GO" id="GO:0016020">
    <property type="term" value="C:membrane"/>
    <property type="evidence" value="ECO:0007669"/>
    <property type="project" value="InterPro"/>
</dbReference>
<dbReference type="CDD" id="cd14958">
    <property type="entry name" value="NHL_PAL_like"/>
    <property type="match status" value="1"/>
</dbReference>
<keyword evidence="4" id="KW-0677">Repeat</keyword>
<evidence type="ECO:0000256" key="7">
    <source>
        <dbReference type="ARBA" id="ARBA00023239"/>
    </source>
</evidence>
<feature type="signal peptide" evidence="12">
    <location>
        <begin position="1"/>
        <end position="19"/>
    </location>
</feature>
<dbReference type="InterPro" id="IPR011042">
    <property type="entry name" value="6-blade_b-propeller_TolB-like"/>
</dbReference>
<dbReference type="InterPro" id="IPR001258">
    <property type="entry name" value="NHL_repeat"/>
</dbReference>
<feature type="binding site" evidence="9">
    <location>
        <position position="127"/>
    </location>
    <ligand>
        <name>Zn(2+)</name>
        <dbReference type="ChEBI" id="CHEBI:29105"/>
        <note>catalytic</note>
    </ligand>
</feature>
<feature type="binding site" evidence="8">
    <location>
        <position position="194"/>
    </location>
    <ligand>
        <name>a protein</name>
        <dbReference type="ChEBI" id="CHEBI:16541"/>
    </ligand>
    <ligandPart>
        <name>C-terminal Xaa-(2S)-2-hydroxyglycine residue</name>
        <dbReference type="ChEBI" id="CHEBI:142768"/>
    </ligandPart>
</feature>
<evidence type="ECO:0000256" key="3">
    <source>
        <dbReference type="ARBA" id="ARBA00022729"/>
    </source>
</evidence>
<feature type="binding site" evidence="9">
    <location>
        <position position="62"/>
    </location>
    <ligand>
        <name>Ca(2+)</name>
        <dbReference type="ChEBI" id="CHEBI:29108"/>
        <note>structural</note>
    </ligand>
</feature>
<evidence type="ECO:0000256" key="5">
    <source>
        <dbReference type="ARBA" id="ARBA00023157"/>
    </source>
</evidence>
<accession>A0AAV4P600</accession>
<evidence type="ECO:0000256" key="9">
    <source>
        <dbReference type="PIRSR" id="PIRSR600720-2"/>
    </source>
</evidence>
<dbReference type="Pfam" id="PF01436">
    <property type="entry name" value="NHL"/>
    <property type="match status" value="1"/>
</dbReference>
<dbReference type="SUPFAM" id="SSF101898">
    <property type="entry name" value="NHL repeat"/>
    <property type="match status" value="1"/>
</dbReference>
<dbReference type="AlphaFoldDB" id="A0AAV4P600"/>
<sequence>MAAFAGVLVFSLLICFSSSKIIPKNDNAINDIFDDKQLEQTPHVKEEISWPGFPYLKQVSAVAVDGNGNLHIFHRADRVWDAHTFDRTYRLKDTEQGPIPNDTVLVINTSNGKILYTWGANKFYMPHGLTVDQYGNTWVTDVGLHQVFMFPSPEASPDLMVGDPFIPGAGKNHLCQPSDVAVMNTGHFFVSDGYCNSRLLMFSPEGSLLREIGAKDGMMVPHSLTLVPEHDAICVADRENGRVLCYATGLNELEAGTSLATIENQGLGRVFAIDTRGKQLFVVNGPDLWQNSQSVSADHGLVIDIESGLPMTLWGPDKGFRLPHDLAVSPDGKYVYVSEIDLSAPKRVYKFNIRD</sequence>
<evidence type="ECO:0000313" key="14">
    <source>
        <dbReference type="Proteomes" id="UP001054837"/>
    </source>
</evidence>
<gene>
    <name evidence="13" type="primary">pam-a</name>
    <name evidence="13" type="ORF">CDAR_232041</name>
</gene>
<feature type="chain" id="PRO_5043562529" description="peptidylamidoglycolate lyase" evidence="12">
    <location>
        <begin position="20"/>
        <end position="355"/>
    </location>
</feature>
<dbReference type="Proteomes" id="UP001054837">
    <property type="component" value="Unassembled WGS sequence"/>
</dbReference>
<dbReference type="GO" id="GO:0004598">
    <property type="term" value="F:peptidylamidoglycolate lyase activity"/>
    <property type="evidence" value="ECO:0007669"/>
    <property type="project" value="UniProtKB-EC"/>
</dbReference>
<dbReference type="Gene3D" id="2.120.10.30">
    <property type="entry name" value="TolB, C-terminal domain"/>
    <property type="match status" value="1"/>
</dbReference>
<name>A0AAV4P600_9ARAC</name>
<keyword evidence="13" id="KW-0560">Oxidoreductase</keyword>
<feature type="repeat" description="NHL" evidence="11">
    <location>
        <begin position="112"/>
        <end position="153"/>
    </location>
</feature>
<evidence type="ECO:0000256" key="4">
    <source>
        <dbReference type="ARBA" id="ARBA00022737"/>
    </source>
</evidence>
<dbReference type="GO" id="GO:0005576">
    <property type="term" value="C:extracellular region"/>
    <property type="evidence" value="ECO:0007669"/>
    <property type="project" value="TreeGrafter"/>
</dbReference>
<evidence type="ECO:0000256" key="11">
    <source>
        <dbReference type="PROSITE-ProRule" id="PRU00504"/>
    </source>
</evidence>
<comment type="cofactor">
    <cofactor evidence="9">
        <name>Zn(2+)</name>
        <dbReference type="ChEBI" id="CHEBI:29105"/>
    </cofactor>
    <text evidence="9">Binds one Zn(2+) ion per subunit.</text>
</comment>
<dbReference type="GO" id="GO:0006518">
    <property type="term" value="P:peptide metabolic process"/>
    <property type="evidence" value="ECO:0007669"/>
    <property type="project" value="InterPro"/>
</dbReference>
<evidence type="ECO:0000256" key="10">
    <source>
        <dbReference type="PIRSR" id="PIRSR600720-3"/>
    </source>
</evidence>
<keyword evidence="9" id="KW-0106">Calcium</keyword>
<feature type="binding site" evidence="9">
    <location>
        <position position="324"/>
    </location>
    <ligand>
        <name>Zn(2+)</name>
        <dbReference type="ChEBI" id="CHEBI:29105"/>
        <note>catalytic</note>
    </ligand>
</feature>
<feature type="binding site" evidence="9">
    <location>
        <position position="222"/>
    </location>
    <ligand>
        <name>Zn(2+)</name>
        <dbReference type="ChEBI" id="CHEBI:29105"/>
        <note>catalytic</note>
    </ligand>
</feature>
<feature type="disulfide bond" evidence="10">
    <location>
        <begin position="234"/>
        <end position="245"/>
    </location>
</feature>
<proteinExistence type="predicted"/>
<dbReference type="EMBL" id="BPLQ01002395">
    <property type="protein sequence ID" value="GIX92443.1"/>
    <property type="molecule type" value="Genomic_DNA"/>
</dbReference>
<keyword evidence="3 12" id="KW-0732">Signal</keyword>
<feature type="disulfide bond" evidence="10">
    <location>
        <begin position="175"/>
        <end position="195"/>
    </location>
</feature>
<keyword evidence="13" id="KW-0503">Monooxygenase</keyword>
<organism evidence="13 14">
    <name type="scientific">Caerostris darwini</name>
    <dbReference type="NCBI Taxonomy" id="1538125"/>
    <lineage>
        <taxon>Eukaryota</taxon>
        <taxon>Metazoa</taxon>
        <taxon>Ecdysozoa</taxon>
        <taxon>Arthropoda</taxon>
        <taxon>Chelicerata</taxon>
        <taxon>Arachnida</taxon>
        <taxon>Araneae</taxon>
        <taxon>Araneomorphae</taxon>
        <taxon>Entelegynae</taxon>
        <taxon>Araneoidea</taxon>
        <taxon>Araneidae</taxon>
        <taxon>Caerostris</taxon>
    </lineage>
</organism>
<dbReference type="PANTHER" id="PTHR10680">
    <property type="entry name" value="PEPTIDYL-GLYCINE ALPHA-AMIDATING MONOOXYGENASE"/>
    <property type="match status" value="1"/>
</dbReference>
<evidence type="ECO:0000256" key="2">
    <source>
        <dbReference type="ARBA" id="ARBA00022723"/>
    </source>
</evidence>
<evidence type="ECO:0000256" key="1">
    <source>
        <dbReference type="ARBA" id="ARBA00012343"/>
    </source>
</evidence>
<protein>
    <recommendedName>
        <fullName evidence="1">peptidylamidoglycolate lyase</fullName>
        <ecNumber evidence="1">4.3.2.5</ecNumber>
    </recommendedName>
</protein>
<evidence type="ECO:0000256" key="6">
    <source>
        <dbReference type="ARBA" id="ARBA00023180"/>
    </source>
</evidence>
<dbReference type="EC" id="4.3.2.5" evidence="1"/>
<dbReference type="PANTHER" id="PTHR10680:SF36">
    <property type="entry name" value="PEPTIDYL-ALPHA-HYDROXYGLYCINE ALPHA-AMIDATING LYASE 1"/>
    <property type="match status" value="1"/>
</dbReference>
<feature type="binding site" evidence="8">
    <location>
        <position position="238"/>
    </location>
    <ligand>
        <name>a protein</name>
        <dbReference type="ChEBI" id="CHEBI:16541"/>
    </ligand>
    <ligandPart>
        <name>C-terminal Xaa-(2S)-2-hydroxyglycine residue</name>
        <dbReference type="ChEBI" id="CHEBI:142768"/>
    </ligandPart>
</feature>
<keyword evidence="9" id="KW-0862">Zinc</keyword>
<feature type="binding site" evidence="9">
    <location>
        <position position="325"/>
    </location>
    <ligand>
        <name>Ca(2+)</name>
        <dbReference type="ChEBI" id="CHEBI:29108"/>
        <note>structural</note>
    </ligand>
</feature>
<keyword evidence="2 9" id="KW-0479">Metal-binding</keyword>
<evidence type="ECO:0000256" key="12">
    <source>
        <dbReference type="SAM" id="SignalP"/>
    </source>
</evidence>
<keyword evidence="7" id="KW-0456">Lyase</keyword>
<feature type="binding site" evidence="9">
    <location>
        <position position="129"/>
    </location>
    <ligand>
        <name>Ca(2+)</name>
        <dbReference type="ChEBI" id="CHEBI:29108"/>
        <note>structural</note>
    </ligand>
</feature>
<dbReference type="GO" id="GO:0004497">
    <property type="term" value="F:monooxygenase activity"/>
    <property type="evidence" value="ECO:0007669"/>
    <property type="project" value="UniProtKB-KW"/>
</dbReference>
<feature type="repeat" description="NHL" evidence="11">
    <location>
        <begin position="168"/>
        <end position="205"/>
    </location>
</feature>
<comment type="caution">
    <text evidence="13">The sequence shown here is derived from an EMBL/GenBank/DDBJ whole genome shotgun (WGS) entry which is preliminary data.</text>
</comment>
<dbReference type="PROSITE" id="PS51125">
    <property type="entry name" value="NHL"/>
    <property type="match status" value="3"/>
</dbReference>
<keyword evidence="5 10" id="KW-1015">Disulfide bond</keyword>
<dbReference type="PRINTS" id="PR00790">
    <property type="entry name" value="PAMONOXGNASE"/>
</dbReference>
<feature type="binding site" evidence="8">
    <location>
        <position position="75"/>
    </location>
    <ligand>
        <name>a protein</name>
        <dbReference type="ChEBI" id="CHEBI:16541"/>
    </ligand>
    <ligandPart>
        <name>C-terminal Xaa-(2S)-2-hydroxyglycine residue</name>
        <dbReference type="ChEBI" id="CHEBI:142768"/>
    </ligandPart>
</feature>
<dbReference type="GO" id="GO:0046872">
    <property type="term" value="F:metal ion binding"/>
    <property type="evidence" value="ECO:0007669"/>
    <property type="project" value="UniProtKB-KW"/>
</dbReference>
<dbReference type="InterPro" id="IPR000720">
    <property type="entry name" value="PHM/PAL"/>
</dbReference>
<reference evidence="13 14" key="1">
    <citation type="submission" date="2021-06" db="EMBL/GenBank/DDBJ databases">
        <title>Caerostris darwini draft genome.</title>
        <authorList>
            <person name="Kono N."/>
            <person name="Arakawa K."/>
        </authorList>
    </citation>
    <scope>NUCLEOTIDE SEQUENCE [LARGE SCALE GENOMIC DNA]</scope>
</reference>